<dbReference type="AlphaFoldDB" id="A0A5A8CFF3"/>
<dbReference type="EMBL" id="VLTN01000025">
    <property type="protein sequence ID" value="KAA0151742.1"/>
    <property type="molecule type" value="Genomic_DNA"/>
</dbReference>
<evidence type="ECO:0000313" key="4">
    <source>
        <dbReference type="Proteomes" id="UP000323011"/>
    </source>
</evidence>
<evidence type="ECO:0000256" key="1">
    <source>
        <dbReference type="SAM" id="MobiDB-lite"/>
    </source>
</evidence>
<evidence type="ECO:0000313" key="3">
    <source>
        <dbReference type="EMBL" id="KAA0151742.1"/>
    </source>
</evidence>
<dbReference type="InterPro" id="IPR039794">
    <property type="entry name" value="Gtb1-like"/>
</dbReference>
<evidence type="ECO:0000256" key="2">
    <source>
        <dbReference type="SAM" id="SignalP"/>
    </source>
</evidence>
<sequence>MTLFGLVVCLLLLVGASSQPFPARRIRIVQGTPRPQPSVAAAPTPTKPVPAREPSAPNGPDAIMGLLGQCFTRTQSGYEYQLCPFKNFTQRELEAPNPWSRPFWGMLGLFDGMLISDGEDGGRIFSGMRFEDGDTCGSTPRRATIDIACLTPSPSAGGASACVLDSALVALARTLAAAEPHSDLAETAIAALQAWADARTDGDGAE</sequence>
<feature type="chain" id="PRO_5023027188" description="Protein OS9-like domain-containing protein" evidence="2">
    <location>
        <begin position="19"/>
        <end position="206"/>
    </location>
</feature>
<gene>
    <name evidence="3" type="ORF">FNF29_04426</name>
</gene>
<dbReference type="Gene3D" id="2.70.130.10">
    <property type="entry name" value="Mannose-6-phosphate receptor binding domain"/>
    <property type="match status" value="1"/>
</dbReference>
<feature type="signal peptide" evidence="2">
    <location>
        <begin position="1"/>
        <end position="18"/>
    </location>
</feature>
<proteinExistence type="predicted"/>
<feature type="region of interest" description="Disordered" evidence="1">
    <location>
        <begin position="32"/>
        <end position="57"/>
    </location>
</feature>
<keyword evidence="2" id="KW-0732">Signal</keyword>
<dbReference type="GO" id="GO:0005794">
    <property type="term" value="C:Golgi apparatus"/>
    <property type="evidence" value="ECO:0007669"/>
    <property type="project" value="TreeGrafter"/>
</dbReference>
<name>A0A5A8CFF3_CAFRO</name>
<evidence type="ECO:0008006" key="5">
    <source>
        <dbReference type="Google" id="ProtNLM"/>
    </source>
</evidence>
<keyword evidence="4" id="KW-1185">Reference proteome</keyword>
<comment type="caution">
    <text evidence="3">The sequence shown here is derived from an EMBL/GenBank/DDBJ whole genome shotgun (WGS) entry which is preliminary data.</text>
</comment>
<dbReference type="InterPro" id="IPR009011">
    <property type="entry name" value="Man6P_isomerase_rcpt-bd_dom_sf"/>
</dbReference>
<reference evidence="3 4" key="1">
    <citation type="submission" date="2019-07" db="EMBL/GenBank/DDBJ databases">
        <title>Genomes of Cafeteria roenbergensis.</title>
        <authorList>
            <person name="Fischer M.G."/>
            <person name="Hackl T."/>
            <person name="Roman M."/>
        </authorList>
    </citation>
    <scope>NUCLEOTIDE SEQUENCE [LARGE SCALE GENOMIC DNA]</scope>
    <source>
        <strain evidence="3 4">BVI</strain>
    </source>
</reference>
<dbReference type="PANTHER" id="PTHR12630">
    <property type="entry name" value="N-LINKED OLIGOSACCHARIDE PROCESSING"/>
    <property type="match status" value="1"/>
</dbReference>
<accession>A0A5A8CFF3</accession>
<dbReference type="PANTHER" id="PTHR12630:SF6">
    <property type="entry name" value="N-ACETYLGLUCOSAMINE-1-PHOSPHOTRANSFERASE SUBUNIT GAMMA"/>
    <property type="match status" value="1"/>
</dbReference>
<organism evidence="3 4">
    <name type="scientific">Cafeteria roenbergensis</name>
    <name type="common">Marine flagellate</name>
    <dbReference type="NCBI Taxonomy" id="33653"/>
    <lineage>
        <taxon>Eukaryota</taxon>
        <taxon>Sar</taxon>
        <taxon>Stramenopiles</taxon>
        <taxon>Bigyra</taxon>
        <taxon>Opalozoa</taxon>
        <taxon>Bicosoecida</taxon>
        <taxon>Cafeteriaceae</taxon>
        <taxon>Cafeteria</taxon>
    </lineage>
</organism>
<dbReference type="Proteomes" id="UP000323011">
    <property type="component" value="Unassembled WGS sequence"/>
</dbReference>
<protein>
    <recommendedName>
        <fullName evidence="5">Protein OS9-like domain-containing protein</fullName>
    </recommendedName>
</protein>